<dbReference type="RefSeq" id="WP_135649717.1">
    <property type="nucleotide sequence ID" value="NZ_RQGF01000028.1"/>
</dbReference>
<keyword evidence="2" id="KW-0269">Exonuclease</keyword>
<dbReference type="GO" id="GO:0003676">
    <property type="term" value="F:nucleic acid binding"/>
    <property type="evidence" value="ECO:0007669"/>
    <property type="project" value="InterPro"/>
</dbReference>
<dbReference type="InterPro" id="IPR012337">
    <property type="entry name" value="RNaseH-like_sf"/>
</dbReference>
<accession>A0A4R9K7A7</accession>
<dbReference type="Pfam" id="PF13482">
    <property type="entry name" value="RNase_H_2"/>
    <property type="match status" value="1"/>
</dbReference>
<keyword evidence="3" id="KW-1185">Reference proteome</keyword>
<name>A0A4R9K7A7_9LEPT</name>
<organism evidence="2 3">
    <name type="scientific">Leptospira sarikeiensis</name>
    <dbReference type="NCBI Taxonomy" id="2484943"/>
    <lineage>
        <taxon>Bacteria</taxon>
        <taxon>Pseudomonadati</taxon>
        <taxon>Spirochaetota</taxon>
        <taxon>Spirochaetia</taxon>
        <taxon>Leptospirales</taxon>
        <taxon>Leptospiraceae</taxon>
        <taxon>Leptospira</taxon>
    </lineage>
</organism>
<evidence type="ECO:0000313" key="3">
    <source>
        <dbReference type="Proteomes" id="UP000297762"/>
    </source>
</evidence>
<protein>
    <submittedName>
        <fullName evidence="2">Exonuclease</fullName>
    </submittedName>
</protein>
<dbReference type="AlphaFoldDB" id="A0A4R9K7A7"/>
<dbReference type="InterPro" id="IPR036397">
    <property type="entry name" value="RNaseH_sf"/>
</dbReference>
<dbReference type="GO" id="GO:0004527">
    <property type="term" value="F:exonuclease activity"/>
    <property type="evidence" value="ECO:0007669"/>
    <property type="project" value="UniProtKB-KW"/>
</dbReference>
<dbReference type="PANTHER" id="PTHR38462:SF1">
    <property type="entry name" value="YPRB RIBONUCLEASE H-LIKE DOMAIN-CONTAINING PROTEIN"/>
    <property type="match status" value="1"/>
</dbReference>
<keyword evidence="2" id="KW-0540">Nuclease</keyword>
<dbReference type="Gene3D" id="3.30.420.10">
    <property type="entry name" value="Ribonuclease H-like superfamily/Ribonuclease H"/>
    <property type="match status" value="1"/>
</dbReference>
<dbReference type="InterPro" id="IPR038720">
    <property type="entry name" value="YprB_RNase_H-like_dom"/>
</dbReference>
<proteinExistence type="predicted"/>
<evidence type="ECO:0000259" key="1">
    <source>
        <dbReference type="Pfam" id="PF13482"/>
    </source>
</evidence>
<reference evidence="2" key="1">
    <citation type="journal article" date="2019" name="PLoS Negl. Trop. Dis.">
        <title>Revisiting the worldwide diversity of Leptospira species in the environment.</title>
        <authorList>
            <person name="Vincent A.T."/>
            <person name="Schiettekatte O."/>
            <person name="Bourhy P."/>
            <person name="Veyrier F.J."/>
            <person name="Picardeau M."/>
        </authorList>
    </citation>
    <scope>NUCLEOTIDE SEQUENCE [LARGE SCALE GENOMIC DNA]</scope>
    <source>
        <strain evidence="2">201702455</strain>
    </source>
</reference>
<feature type="domain" description="YprB ribonuclease H-like" evidence="1">
    <location>
        <begin position="90"/>
        <end position="237"/>
    </location>
</feature>
<gene>
    <name evidence="2" type="ORF">EHQ64_11970</name>
</gene>
<dbReference type="Proteomes" id="UP000297762">
    <property type="component" value="Unassembled WGS sequence"/>
</dbReference>
<dbReference type="OrthoDB" id="9790530at2"/>
<evidence type="ECO:0000313" key="2">
    <source>
        <dbReference type="EMBL" id="TGL60545.1"/>
    </source>
</evidence>
<keyword evidence="2" id="KW-0378">Hydrolase</keyword>
<dbReference type="SUPFAM" id="SSF53098">
    <property type="entry name" value="Ribonuclease H-like"/>
    <property type="match status" value="1"/>
</dbReference>
<dbReference type="EMBL" id="RQGF01000028">
    <property type="protein sequence ID" value="TGL60545.1"/>
    <property type="molecule type" value="Genomic_DNA"/>
</dbReference>
<sequence>MLEHTFCHLPGIDILEEAKLWDQGILHWEEYRELLKEKVKDPSDMHSRLLLDSLDFSRKEMDRKNWDYFFFALPNQQKWRLFPIIRENLLYLDIETSGLGSTDFVTVVGTYDGKNFKTYLRGRNMDDFPEELSNSHVFVTYNGAAFDVPFLEREFGRKFKNRHLDLMYILRSLGIKGGLKGSEKALGIKRDLPYEVNGADAVRLWWQYVQYDDQDALDLLLKYNKEDVVNLELLFIKAYNLKIKDTRFFGEVITETQS</sequence>
<dbReference type="PANTHER" id="PTHR38462">
    <property type="entry name" value="EXONUCLEASE-LIKE PROTEIN"/>
    <property type="match status" value="1"/>
</dbReference>
<comment type="caution">
    <text evidence="2">The sequence shown here is derived from an EMBL/GenBank/DDBJ whole genome shotgun (WGS) entry which is preliminary data.</text>
</comment>